<feature type="transmembrane region" description="Helical" evidence="1">
    <location>
        <begin position="123"/>
        <end position="145"/>
    </location>
</feature>
<protein>
    <submittedName>
        <fullName evidence="2">Uncharacterized protein</fullName>
    </submittedName>
</protein>
<evidence type="ECO:0000313" key="3">
    <source>
        <dbReference type="Proteomes" id="UP000292274"/>
    </source>
</evidence>
<accession>A0A4R0GK07</accession>
<name>A0A4R0GK07_9ACTN</name>
<feature type="transmembrane region" description="Helical" evidence="1">
    <location>
        <begin position="151"/>
        <end position="167"/>
    </location>
</feature>
<dbReference type="RefSeq" id="WP_131305234.1">
    <property type="nucleotide sequence ID" value="NZ_SJJR01000012.1"/>
</dbReference>
<dbReference type="AlphaFoldDB" id="A0A4R0GK07"/>
<reference evidence="2 3" key="1">
    <citation type="submission" date="2019-02" db="EMBL/GenBank/DDBJ databases">
        <title>Jishengella sp. nov., isolated from a root of Zingiber montanum.</title>
        <authorList>
            <person name="Kuncharoen N."/>
            <person name="Kudo T."/>
            <person name="Masahiro Y."/>
            <person name="Ohkuma M."/>
            <person name="Tanasupawat S."/>
        </authorList>
    </citation>
    <scope>NUCLEOTIDE SEQUENCE [LARGE SCALE GENOMIC DNA]</scope>
    <source>
        <strain evidence="2 3">PLAI 1-1</strain>
    </source>
</reference>
<keyword evidence="1" id="KW-0472">Membrane</keyword>
<evidence type="ECO:0000313" key="2">
    <source>
        <dbReference type="EMBL" id="TCB95809.1"/>
    </source>
</evidence>
<keyword evidence="3" id="KW-1185">Reference proteome</keyword>
<sequence>MALRPMTADNPRLVTRPAGPVAMDLDDLRDLHQLLVDRTSGVVSIQVGRYEADDPTDFRQASDKDLMRIKVTTASPMVQAFLTPDVGRVWSQTDDAATTRLVEDAAELINGCRTRYSVIYPPIPAISLLIVVSLLTLLAVSAFAIGNSETGLIGVGLAAAMIGWWLYETPRNARSRGGVKIVPLSRDERRARSGNTRASVTIAILGAFIGGVLGILGTLIAAKAGN</sequence>
<evidence type="ECO:0000256" key="1">
    <source>
        <dbReference type="SAM" id="Phobius"/>
    </source>
</evidence>
<organism evidence="2 3">
    <name type="scientific">Micromonospora zingiberis</name>
    <dbReference type="NCBI Taxonomy" id="2053011"/>
    <lineage>
        <taxon>Bacteria</taxon>
        <taxon>Bacillati</taxon>
        <taxon>Actinomycetota</taxon>
        <taxon>Actinomycetes</taxon>
        <taxon>Micromonosporales</taxon>
        <taxon>Micromonosporaceae</taxon>
        <taxon>Micromonospora</taxon>
    </lineage>
</organism>
<dbReference type="EMBL" id="SJJR01000012">
    <property type="protein sequence ID" value="TCB95809.1"/>
    <property type="molecule type" value="Genomic_DNA"/>
</dbReference>
<comment type="caution">
    <text evidence="2">The sequence shown here is derived from an EMBL/GenBank/DDBJ whole genome shotgun (WGS) entry which is preliminary data.</text>
</comment>
<keyword evidence="1" id="KW-0812">Transmembrane</keyword>
<feature type="transmembrane region" description="Helical" evidence="1">
    <location>
        <begin position="198"/>
        <end position="222"/>
    </location>
</feature>
<proteinExistence type="predicted"/>
<keyword evidence="1" id="KW-1133">Transmembrane helix</keyword>
<gene>
    <name evidence="2" type="ORF">E0H26_18580</name>
</gene>
<dbReference type="Proteomes" id="UP000292274">
    <property type="component" value="Unassembled WGS sequence"/>
</dbReference>